<comment type="caution">
    <text evidence="2">The sequence shown here is derived from an EMBL/GenBank/DDBJ whole genome shotgun (WGS) entry which is preliminary data.</text>
</comment>
<protein>
    <submittedName>
        <fullName evidence="2">Uncharacterized protein</fullName>
    </submittedName>
</protein>
<evidence type="ECO:0000256" key="1">
    <source>
        <dbReference type="ARBA" id="ARBA00005598"/>
    </source>
</evidence>
<proteinExistence type="inferred from homology"/>
<organism evidence="2 3">
    <name type="scientific">Triparma laevis f. longispina</name>
    <dbReference type="NCBI Taxonomy" id="1714387"/>
    <lineage>
        <taxon>Eukaryota</taxon>
        <taxon>Sar</taxon>
        <taxon>Stramenopiles</taxon>
        <taxon>Ochrophyta</taxon>
        <taxon>Bolidophyceae</taxon>
        <taxon>Parmales</taxon>
        <taxon>Triparmaceae</taxon>
        <taxon>Triparma</taxon>
    </lineage>
</organism>
<comment type="similarity">
    <text evidence="1">Belongs to the NDRG family.</text>
</comment>
<gene>
    <name evidence="2" type="ORF">TrLO_g15088</name>
</gene>
<evidence type="ECO:0000313" key="2">
    <source>
        <dbReference type="EMBL" id="GMH68369.1"/>
    </source>
</evidence>
<dbReference type="OrthoDB" id="191979at2759"/>
<dbReference type="Gene3D" id="3.40.50.1820">
    <property type="entry name" value="alpha/beta hydrolase"/>
    <property type="match status" value="1"/>
</dbReference>
<evidence type="ECO:0000313" key="3">
    <source>
        <dbReference type="Proteomes" id="UP001165122"/>
    </source>
</evidence>
<dbReference type="InterPro" id="IPR029058">
    <property type="entry name" value="AB_hydrolase_fold"/>
</dbReference>
<reference evidence="3" key="1">
    <citation type="journal article" date="2023" name="Commun. Biol.">
        <title>Genome analysis of Parmales, the sister group of diatoms, reveals the evolutionary specialization of diatoms from phago-mixotrophs to photoautotrophs.</title>
        <authorList>
            <person name="Ban H."/>
            <person name="Sato S."/>
            <person name="Yoshikawa S."/>
            <person name="Yamada K."/>
            <person name="Nakamura Y."/>
            <person name="Ichinomiya M."/>
            <person name="Sato N."/>
            <person name="Blanc-Mathieu R."/>
            <person name="Endo H."/>
            <person name="Kuwata A."/>
            <person name="Ogata H."/>
        </authorList>
    </citation>
    <scope>NUCLEOTIDE SEQUENCE [LARGE SCALE GENOMIC DNA]</scope>
    <source>
        <strain evidence="3">NIES 3700</strain>
    </source>
</reference>
<dbReference type="EMBL" id="BRXW01000592">
    <property type="protein sequence ID" value="GMH68369.1"/>
    <property type="molecule type" value="Genomic_DNA"/>
</dbReference>
<dbReference type="Pfam" id="PF03096">
    <property type="entry name" value="Ndr"/>
    <property type="match status" value="1"/>
</dbReference>
<name>A0A9W7AA80_9STRA</name>
<dbReference type="SUPFAM" id="SSF53474">
    <property type="entry name" value="alpha/beta-Hydrolases"/>
    <property type="match status" value="1"/>
</dbReference>
<dbReference type="Proteomes" id="UP001165122">
    <property type="component" value="Unassembled WGS sequence"/>
</dbReference>
<dbReference type="AlphaFoldDB" id="A0A9W7AA80"/>
<sequence length="508" mass="55084">MPDLIDSIIDPMTAYERDTQVRSFAGLISFIPKNTDNWYDFVLQLFFESDGVITTTFVCLFLFVVYRMIGSPFDVSVEEKQCEREELWAAHNERFKPNNRKWKKPIGGVAWSGTGEGASIREAAVIDGKDSKLLNIQPASREEALIAKYEAPDVLNFSDGVGGTSARAEGPRKNNLDEDGKMQEAKKLEKYAEAGRDNKVTQNFVKLSNKIRVCIVGDKDKATVSVVTVHDIATTYRNGLLQMSVEMIGATKNQNVNCVFYHLSLPGHDIETDDDGETTSGWSMDELAGMVNKAISELNIEGRYVLFGEGAGANVAARAACEERQRDIDNYNKLNKTVKVGGLLTGLVCLQGDFDGPTVGENMNAALGGFMMNRGWYGSAAARFGVPECVTGDPGYISDFNMMDPTSVGAYAKSFYSSETRSSLGVRRTRTLKNLPNLVMAAEDCPKAKDAAAVVSKSLDQNRGSGVVGVTGVNNLGNGYAVGGGAVLKDKVARANVIDATLLFLEAA</sequence>
<dbReference type="InterPro" id="IPR004142">
    <property type="entry name" value="NDRG"/>
</dbReference>
<keyword evidence="3" id="KW-1185">Reference proteome</keyword>
<accession>A0A9W7AA80</accession>